<evidence type="ECO:0000259" key="4">
    <source>
        <dbReference type="PROSITE" id="PS51118"/>
    </source>
</evidence>
<proteinExistence type="predicted"/>
<reference evidence="5" key="1">
    <citation type="journal article" date="2014" name="Genome Biol. Evol.">
        <title>Pangenome evidence for extensive interdomain horizontal transfer affecting lineage core and shell genes in uncultured planktonic thaumarchaeota and euryarchaeota.</title>
        <authorList>
            <person name="Deschamps P."/>
            <person name="Zivanovic Y."/>
            <person name="Moreira D."/>
            <person name="Rodriguez-Valera F."/>
            <person name="Lopez-Garcia P."/>
        </authorList>
    </citation>
    <scope>NUCLEOTIDE SEQUENCE</scope>
</reference>
<evidence type="ECO:0000256" key="2">
    <source>
        <dbReference type="ARBA" id="ARBA00023125"/>
    </source>
</evidence>
<evidence type="ECO:0000256" key="1">
    <source>
        <dbReference type="ARBA" id="ARBA00023015"/>
    </source>
</evidence>
<dbReference type="InterPro" id="IPR036388">
    <property type="entry name" value="WH-like_DNA-bd_sf"/>
</dbReference>
<sequence>MHTLSKRDTPIRFNELKRSINITSTTLSRRLEELVDVGFLNREAFAEVPLRVEYSQSEKGKGLGKILSDLFSWMSENLNHSEEKSN</sequence>
<organism evidence="5">
    <name type="scientific">uncultured marine group II/III euryarchaeote KM3_59_C08</name>
    <dbReference type="NCBI Taxonomy" id="1456467"/>
    <lineage>
        <taxon>Archaea</taxon>
        <taxon>Methanobacteriati</taxon>
        <taxon>Methanobacteriota</taxon>
        <taxon>environmental samples</taxon>
    </lineage>
</organism>
<keyword evidence="3" id="KW-0804">Transcription</keyword>
<dbReference type="Gene3D" id="1.10.10.10">
    <property type="entry name" value="Winged helix-like DNA-binding domain superfamily/Winged helix DNA-binding domain"/>
    <property type="match status" value="1"/>
</dbReference>
<evidence type="ECO:0000256" key="3">
    <source>
        <dbReference type="ARBA" id="ARBA00023163"/>
    </source>
</evidence>
<dbReference type="Pfam" id="PF01638">
    <property type="entry name" value="HxlR"/>
    <property type="match status" value="1"/>
</dbReference>
<dbReference type="InterPro" id="IPR002577">
    <property type="entry name" value="HTH_HxlR"/>
</dbReference>
<keyword evidence="2" id="KW-0238">DNA-binding</keyword>
<dbReference type="SUPFAM" id="SSF46785">
    <property type="entry name" value="Winged helix' DNA-binding domain"/>
    <property type="match status" value="1"/>
</dbReference>
<dbReference type="PANTHER" id="PTHR33204:SF18">
    <property type="entry name" value="TRANSCRIPTIONAL REGULATORY PROTEIN"/>
    <property type="match status" value="1"/>
</dbReference>
<dbReference type="EMBL" id="KF900962">
    <property type="protein sequence ID" value="AIF13058.1"/>
    <property type="molecule type" value="Genomic_DNA"/>
</dbReference>
<evidence type="ECO:0000313" key="5">
    <source>
        <dbReference type="EMBL" id="AIF13058.1"/>
    </source>
</evidence>
<dbReference type="GO" id="GO:0003677">
    <property type="term" value="F:DNA binding"/>
    <property type="evidence" value="ECO:0007669"/>
    <property type="project" value="UniProtKB-KW"/>
</dbReference>
<feature type="domain" description="HTH hxlR-type" evidence="4">
    <location>
        <begin position="1"/>
        <end position="82"/>
    </location>
</feature>
<protein>
    <submittedName>
        <fullName evidence="5">Putative transcriptional regulator</fullName>
    </submittedName>
</protein>
<keyword evidence="1" id="KW-0805">Transcription regulation</keyword>
<dbReference type="PANTHER" id="PTHR33204">
    <property type="entry name" value="TRANSCRIPTIONAL REGULATOR, MARR FAMILY"/>
    <property type="match status" value="1"/>
</dbReference>
<dbReference type="InterPro" id="IPR036390">
    <property type="entry name" value="WH_DNA-bd_sf"/>
</dbReference>
<dbReference type="PROSITE" id="PS51118">
    <property type="entry name" value="HTH_HXLR"/>
    <property type="match status" value="1"/>
</dbReference>
<accession>A0A075HGQ6</accession>
<name>A0A075HGQ6_9EURY</name>
<dbReference type="AlphaFoldDB" id="A0A075HGQ6"/>